<dbReference type="RefSeq" id="WP_176608964.1">
    <property type="nucleotide sequence ID" value="NZ_CP056117.1"/>
</dbReference>
<evidence type="ECO:0000313" key="2">
    <source>
        <dbReference type="Proteomes" id="UP000509421"/>
    </source>
</evidence>
<protein>
    <submittedName>
        <fullName evidence="1">Uncharacterized protein</fullName>
    </submittedName>
</protein>
<organism evidence="1 2">
    <name type="scientific">Enterobacter cloacae</name>
    <dbReference type="NCBI Taxonomy" id="550"/>
    <lineage>
        <taxon>Bacteria</taxon>
        <taxon>Pseudomonadati</taxon>
        <taxon>Pseudomonadota</taxon>
        <taxon>Gammaproteobacteria</taxon>
        <taxon>Enterobacterales</taxon>
        <taxon>Enterobacteriaceae</taxon>
        <taxon>Enterobacter</taxon>
        <taxon>Enterobacter cloacae complex</taxon>
    </lineage>
</organism>
<dbReference type="EMBL" id="CP056117">
    <property type="protein sequence ID" value="QKZ96796.1"/>
    <property type="molecule type" value="Genomic_DNA"/>
</dbReference>
<reference evidence="1 2" key="1">
    <citation type="submission" date="2020-06" db="EMBL/GenBank/DDBJ databases">
        <title>Long-read sequencing of DSM26481-BlokeschLab.</title>
        <authorList>
            <person name="Blokesch M."/>
        </authorList>
    </citation>
    <scope>NUCLEOTIDE SEQUENCE [LARGE SCALE GENOMIC DNA]</scope>
    <source>
        <strain evidence="1 2">DSM 26481</strain>
    </source>
</reference>
<dbReference type="Proteomes" id="UP000509421">
    <property type="component" value="Chromosome"/>
</dbReference>
<gene>
    <name evidence="1" type="ORF">HWQ14_03360</name>
</gene>
<name>A0A7H8UA67_ENTCL</name>
<sequence length="159" mass="17899">MLLDDTDREWSDFQDRIKQDVYKFIEKLNGKYHPQTRLFYGASKSNPSDGFLTWKERIPQSVKEAQRYRMNAGHPFELSPLRSHQLISSASPGDGTVPITSVRTSSSRIQGVLATDVDHEGAYAVDPVDRSRSVYSDLSDALVFTVRSVVKIVQQVPAP</sequence>
<dbReference type="AlphaFoldDB" id="A0A7H8UA67"/>
<evidence type="ECO:0000313" key="1">
    <source>
        <dbReference type="EMBL" id="QKZ96796.1"/>
    </source>
</evidence>
<proteinExistence type="predicted"/>
<accession>A0A7H8UA67</accession>